<proteinExistence type="inferred from homology"/>
<dbReference type="Gene3D" id="3.40.50.150">
    <property type="entry name" value="Vaccinia Virus protein VP39"/>
    <property type="match status" value="1"/>
</dbReference>
<dbReference type="EMBL" id="AHEF01000023">
    <property type="protein sequence ID" value="EOP95557.1"/>
    <property type="molecule type" value="Genomic_DNA"/>
</dbReference>
<dbReference type="PRINTS" id="PR00105">
    <property type="entry name" value="C5METTRFRASE"/>
</dbReference>
<evidence type="ECO:0000256" key="5">
    <source>
        <dbReference type="PROSITE-ProRule" id="PRU01016"/>
    </source>
</evidence>
<reference evidence="8 9" key="1">
    <citation type="submission" date="2012-12" db="EMBL/GenBank/DDBJ databases">
        <title>The Genome Sequence of Bacillus cereus HuB4-4.</title>
        <authorList>
            <consortium name="The Broad Institute Genome Sequencing Platform"/>
            <consortium name="The Broad Institute Genome Sequencing Center for Infectious Disease"/>
            <person name="Feldgarden M."/>
            <person name="Van der Auwera G.A."/>
            <person name="Mahillon J."/>
            <person name="Duprez V."/>
            <person name="Timmery S."/>
            <person name="Mattelet C."/>
            <person name="Dierick K."/>
            <person name="Sun M."/>
            <person name="Yu Z."/>
            <person name="Zhu L."/>
            <person name="Hu X."/>
            <person name="Shank E.B."/>
            <person name="Swiecicka I."/>
            <person name="Hansen B.M."/>
            <person name="Andrup L."/>
            <person name="Walker B."/>
            <person name="Young S.K."/>
            <person name="Zeng Q."/>
            <person name="Gargeya S."/>
            <person name="Fitzgerald M."/>
            <person name="Haas B."/>
            <person name="Abouelleil A."/>
            <person name="Alvarado L."/>
            <person name="Arachchi H.M."/>
            <person name="Berlin A.M."/>
            <person name="Chapman S.B."/>
            <person name="Dewar J."/>
            <person name="Goldberg J."/>
            <person name="Griggs A."/>
            <person name="Gujja S."/>
            <person name="Hansen M."/>
            <person name="Howarth C."/>
            <person name="Imamovic A."/>
            <person name="Larimer J."/>
            <person name="McCowan C."/>
            <person name="Murphy C."/>
            <person name="Neiman D."/>
            <person name="Pearson M."/>
            <person name="Priest M."/>
            <person name="Roberts A."/>
            <person name="Saif S."/>
            <person name="Shea T."/>
            <person name="Sisk P."/>
            <person name="Sykes S."/>
            <person name="Wortman J."/>
            <person name="Nusbaum C."/>
            <person name="Birren B."/>
        </authorList>
    </citation>
    <scope>NUCLEOTIDE SEQUENCE [LARGE SCALE GENOMIC DNA]</scope>
    <source>
        <strain evidence="8 9">HuB4-4</strain>
    </source>
</reference>
<dbReference type="PROSITE" id="PS00094">
    <property type="entry name" value="C5_MTASE_1"/>
    <property type="match status" value="1"/>
</dbReference>
<dbReference type="InterPro" id="IPR001525">
    <property type="entry name" value="C5_MeTfrase"/>
</dbReference>
<comment type="similarity">
    <text evidence="5 6">Belongs to the class I-like SAM-binding methyltransferase superfamily. C5-methyltransferase family.</text>
</comment>
<evidence type="ECO:0000256" key="2">
    <source>
        <dbReference type="ARBA" id="ARBA00022679"/>
    </source>
</evidence>
<dbReference type="InterPro" id="IPR029063">
    <property type="entry name" value="SAM-dependent_MTases_sf"/>
</dbReference>
<dbReference type="PROSITE" id="PS51679">
    <property type="entry name" value="SAM_MT_C5"/>
    <property type="match status" value="1"/>
</dbReference>
<name>A0A9W5QYF5_BACCE</name>
<evidence type="ECO:0000256" key="3">
    <source>
        <dbReference type="ARBA" id="ARBA00022691"/>
    </source>
</evidence>
<accession>A0A9W5QYF5</accession>
<keyword evidence="2 5" id="KW-0808">Transferase</keyword>
<gene>
    <name evidence="8" type="ORF">IGM_01018</name>
</gene>
<protein>
    <recommendedName>
        <fullName evidence="7">Cytosine-specific methyltransferase</fullName>
        <ecNumber evidence="7">2.1.1.37</ecNumber>
    </recommendedName>
</protein>
<evidence type="ECO:0000313" key="9">
    <source>
        <dbReference type="Proteomes" id="UP000014009"/>
    </source>
</evidence>
<dbReference type="InterPro" id="IPR050390">
    <property type="entry name" value="C5-Methyltransferase"/>
</dbReference>
<keyword evidence="3 5" id="KW-0949">S-adenosyl-L-methionine</keyword>
<feature type="active site" evidence="5">
    <location>
        <position position="81"/>
    </location>
</feature>
<dbReference type="NCBIfam" id="TIGR00675">
    <property type="entry name" value="dcm"/>
    <property type="match status" value="1"/>
</dbReference>
<dbReference type="REBASE" id="75218">
    <property type="entry name" value="M.BceB44ORF1018P"/>
</dbReference>
<dbReference type="AlphaFoldDB" id="A0A9W5QYF5"/>
<dbReference type="Pfam" id="PF00145">
    <property type="entry name" value="DNA_methylase"/>
    <property type="match status" value="1"/>
</dbReference>
<evidence type="ECO:0000256" key="6">
    <source>
        <dbReference type="RuleBase" id="RU000416"/>
    </source>
</evidence>
<keyword evidence="1 5" id="KW-0489">Methyltransferase</keyword>
<dbReference type="InterPro" id="IPR018117">
    <property type="entry name" value="C5_DNA_meth_AS"/>
</dbReference>
<evidence type="ECO:0000256" key="7">
    <source>
        <dbReference type="RuleBase" id="RU000417"/>
    </source>
</evidence>
<dbReference type="PANTHER" id="PTHR10629:SF52">
    <property type="entry name" value="DNA (CYTOSINE-5)-METHYLTRANSFERASE 1"/>
    <property type="match status" value="1"/>
</dbReference>
<dbReference type="GO" id="GO:0044027">
    <property type="term" value="P:negative regulation of gene expression via chromosomal CpG island methylation"/>
    <property type="evidence" value="ECO:0007669"/>
    <property type="project" value="TreeGrafter"/>
</dbReference>
<dbReference type="EC" id="2.1.1.37" evidence="7"/>
<evidence type="ECO:0000256" key="4">
    <source>
        <dbReference type="ARBA" id="ARBA00022747"/>
    </source>
</evidence>
<dbReference type="RefSeq" id="WP_016097831.1">
    <property type="nucleotide sequence ID" value="NZ_KB976537.1"/>
</dbReference>
<dbReference type="Proteomes" id="UP000014009">
    <property type="component" value="Unassembled WGS sequence"/>
</dbReference>
<evidence type="ECO:0000313" key="8">
    <source>
        <dbReference type="EMBL" id="EOP95557.1"/>
    </source>
</evidence>
<dbReference type="Gene3D" id="3.90.120.10">
    <property type="entry name" value="DNA Methylase, subunit A, domain 2"/>
    <property type="match status" value="1"/>
</dbReference>
<keyword evidence="4" id="KW-0680">Restriction system</keyword>
<dbReference type="GO" id="GO:0032259">
    <property type="term" value="P:methylation"/>
    <property type="evidence" value="ECO:0007669"/>
    <property type="project" value="UniProtKB-KW"/>
</dbReference>
<dbReference type="GO" id="GO:0009307">
    <property type="term" value="P:DNA restriction-modification system"/>
    <property type="evidence" value="ECO:0007669"/>
    <property type="project" value="UniProtKB-KW"/>
</dbReference>
<organism evidence="8 9">
    <name type="scientific">Bacillus cereus HuB4-4</name>
    <dbReference type="NCBI Taxonomy" id="1053211"/>
    <lineage>
        <taxon>Bacteria</taxon>
        <taxon>Bacillati</taxon>
        <taxon>Bacillota</taxon>
        <taxon>Bacilli</taxon>
        <taxon>Bacillales</taxon>
        <taxon>Bacillaceae</taxon>
        <taxon>Bacillus</taxon>
        <taxon>Bacillus cereus group</taxon>
    </lineage>
</organism>
<dbReference type="GO" id="GO:0003886">
    <property type="term" value="F:DNA (cytosine-5-)-methyltransferase activity"/>
    <property type="evidence" value="ECO:0007669"/>
    <property type="project" value="UniProtKB-EC"/>
</dbReference>
<comment type="catalytic activity">
    <reaction evidence="7">
        <text>a 2'-deoxycytidine in DNA + S-adenosyl-L-methionine = a 5-methyl-2'-deoxycytidine in DNA + S-adenosyl-L-homocysteine + H(+)</text>
        <dbReference type="Rhea" id="RHEA:13681"/>
        <dbReference type="Rhea" id="RHEA-COMP:11369"/>
        <dbReference type="Rhea" id="RHEA-COMP:11370"/>
        <dbReference type="ChEBI" id="CHEBI:15378"/>
        <dbReference type="ChEBI" id="CHEBI:57856"/>
        <dbReference type="ChEBI" id="CHEBI:59789"/>
        <dbReference type="ChEBI" id="CHEBI:85452"/>
        <dbReference type="ChEBI" id="CHEBI:85454"/>
        <dbReference type="EC" id="2.1.1.37"/>
    </reaction>
</comment>
<dbReference type="PANTHER" id="PTHR10629">
    <property type="entry name" value="CYTOSINE-SPECIFIC METHYLTRANSFERASE"/>
    <property type="match status" value="1"/>
</dbReference>
<comment type="caution">
    <text evidence="8">The sequence shown here is derived from an EMBL/GenBank/DDBJ whole genome shotgun (WGS) entry which is preliminary data.</text>
</comment>
<evidence type="ECO:0000256" key="1">
    <source>
        <dbReference type="ARBA" id="ARBA00022603"/>
    </source>
</evidence>
<sequence length="538" mass="62418">MKVIDLFCGAGGFSEGFERAGFEIVRAYDIWAPAILTHNQNHGNGKQIAFKGDIYEISMLDNEEFEKWIPDTEVIIGSPPCIAFSNSNKSGKADKTEGIKLIEAFLRIVARKMSKPNSKLKYWVMENVENSLGFVEDNYTAEELSWPELGDFILNVPQKRIFNMKYFGVPTNRKRSICGLYPDLQELNGEKDIITLGEVQKALGKPTPLSYSNSSEIVKDPIYGIEMLSKELTDHHYVKEVPYFEWIKAKRQKQDKGYMGKMAFPENKDKPARTIMATLSGSSRESMIFNLEDSENRYRFPTIREVATLMSFPIDFRFYGDSDSVKYRMIGNAVTPKFSYEIAKVIRQNLNYQMSNDRFSVRKKFNKDILFTNLNGTVFDLKKEKPKKFESKYSYHVPYIIEKSYRVGLENQFSDGVVHWKTKIHYSQGKNAKVYENIFVNLCLYEQEEILKITKFIKEYIRETYSFENIQIQYCKTVEDRDGVGPDELLQAIKEFVESNNQFDRFVFIKEIGKEISMKIVTSYYLLENILKGIEDGI</sequence>
<dbReference type="GO" id="GO:0003677">
    <property type="term" value="F:DNA binding"/>
    <property type="evidence" value="ECO:0007669"/>
    <property type="project" value="TreeGrafter"/>
</dbReference>
<dbReference type="SUPFAM" id="SSF53335">
    <property type="entry name" value="S-adenosyl-L-methionine-dependent methyltransferases"/>
    <property type="match status" value="1"/>
</dbReference>